<comment type="caution">
    <text evidence="1">The sequence shown here is derived from an EMBL/GenBank/DDBJ whole genome shotgun (WGS) entry which is preliminary data.</text>
</comment>
<name>A0A0R3MR00_9BRAD</name>
<protein>
    <submittedName>
        <fullName evidence="1">Uncharacterized protein</fullName>
    </submittedName>
</protein>
<dbReference type="Proteomes" id="UP000051660">
    <property type="component" value="Unassembled WGS sequence"/>
</dbReference>
<dbReference type="EMBL" id="LLYB01000072">
    <property type="protein sequence ID" value="KRR22632.1"/>
    <property type="molecule type" value="Genomic_DNA"/>
</dbReference>
<evidence type="ECO:0000313" key="2">
    <source>
        <dbReference type="Proteomes" id="UP000051660"/>
    </source>
</evidence>
<reference evidence="1 2" key="1">
    <citation type="submission" date="2014-03" db="EMBL/GenBank/DDBJ databases">
        <title>Bradyrhizobium valentinum sp. nov., isolated from effective nodules of Lupinus mariae-josephae, a lupine endemic of basic-lime soils in Eastern Spain.</title>
        <authorList>
            <person name="Duran D."/>
            <person name="Rey L."/>
            <person name="Navarro A."/>
            <person name="Busquets A."/>
            <person name="Imperial J."/>
            <person name="Ruiz-Argueso T."/>
        </authorList>
    </citation>
    <scope>NUCLEOTIDE SEQUENCE [LARGE SCALE GENOMIC DNA]</scope>
    <source>
        <strain evidence="1 2">CCBAU 23086</strain>
    </source>
</reference>
<dbReference type="AlphaFoldDB" id="A0A0R3MR00"/>
<accession>A0A0R3MR00</accession>
<proteinExistence type="predicted"/>
<organism evidence="1 2">
    <name type="scientific">Bradyrhizobium lablabi</name>
    <dbReference type="NCBI Taxonomy" id="722472"/>
    <lineage>
        <taxon>Bacteria</taxon>
        <taxon>Pseudomonadati</taxon>
        <taxon>Pseudomonadota</taxon>
        <taxon>Alphaproteobacteria</taxon>
        <taxon>Hyphomicrobiales</taxon>
        <taxon>Nitrobacteraceae</taxon>
        <taxon>Bradyrhizobium</taxon>
    </lineage>
</organism>
<sequence length="146" mass="16194">MNEEVYANGRTYAEHCAWLGSLTGNEYRIVHMPIGHLMSMAYVSYFKYALLNCEMTAAERLRLLDGIAKCVHGPITSEAIEVIDPACATALQILKEINSVGRERACQAFHNGDCFRILARLNPSLLRALELCRLGPVPERPQTAAS</sequence>
<gene>
    <name evidence="1" type="ORF">CQ14_30970</name>
</gene>
<evidence type="ECO:0000313" key="1">
    <source>
        <dbReference type="EMBL" id="KRR22632.1"/>
    </source>
</evidence>
<dbReference type="RefSeq" id="WP_156435156.1">
    <property type="nucleotide sequence ID" value="NZ_LLYB01000072.1"/>
</dbReference>